<organism evidence="2 3">
    <name type="scientific">Gymnopus androsaceus JB14</name>
    <dbReference type="NCBI Taxonomy" id="1447944"/>
    <lineage>
        <taxon>Eukaryota</taxon>
        <taxon>Fungi</taxon>
        <taxon>Dikarya</taxon>
        <taxon>Basidiomycota</taxon>
        <taxon>Agaricomycotina</taxon>
        <taxon>Agaricomycetes</taxon>
        <taxon>Agaricomycetidae</taxon>
        <taxon>Agaricales</taxon>
        <taxon>Marasmiineae</taxon>
        <taxon>Omphalotaceae</taxon>
        <taxon>Gymnopus</taxon>
    </lineage>
</organism>
<dbReference type="EMBL" id="ML769391">
    <property type="protein sequence ID" value="KAE9408426.1"/>
    <property type="molecule type" value="Genomic_DNA"/>
</dbReference>
<dbReference type="OrthoDB" id="3103729at2759"/>
<evidence type="ECO:0000313" key="3">
    <source>
        <dbReference type="Proteomes" id="UP000799118"/>
    </source>
</evidence>
<accession>A0A6A4ICU0</accession>
<keyword evidence="1" id="KW-0732">Signal</keyword>
<reference evidence="2" key="1">
    <citation type="journal article" date="2019" name="Environ. Microbiol.">
        <title>Fungal ecological strategies reflected in gene transcription - a case study of two litter decomposers.</title>
        <authorList>
            <person name="Barbi F."/>
            <person name="Kohler A."/>
            <person name="Barry K."/>
            <person name="Baskaran P."/>
            <person name="Daum C."/>
            <person name="Fauchery L."/>
            <person name="Ihrmark K."/>
            <person name="Kuo A."/>
            <person name="LaButti K."/>
            <person name="Lipzen A."/>
            <person name="Morin E."/>
            <person name="Grigoriev I.V."/>
            <person name="Henrissat B."/>
            <person name="Lindahl B."/>
            <person name="Martin F."/>
        </authorList>
    </citation>
    <scope>NUCLEOTIDE SEQUENCE</scope>
    <source>
        <strain evidence="2">JB14</strain>
    </source>
</reference>
<keyword evidence="3" id="KW-1185">Reference proteome</keyword>
<feature type="signal peptide" evidence="1">
    <location>
        <begin position="1"/>
        <end position="30"/>
    </location>
</feature>
<evidence type="ECO:0000313" key="2">
    <source>
        <dbReference type="EMBL" id="KAE9408426.1"/>
    </source>
</evidence>
<name>A0A6A4ICU0_9AGAR</name>
<sequence length="454" mass="51494">MTAIKFLRSWFLFSSHLLSISLFICTSAAAIPMSLSDLLATTETVICTLAVCSTFKEKPVETETLWNIQVPSSFLIKGESNWRISTSQLLDSVISQLLVEYIGDPVRFDSIVKCFQNAKHTRVATLRVPDFRQNVNLEILGFCAFSGTLEEAIADSPQSYSTTIFSSDEKNLITQSFLSNSPEILMDFADTNNHAHFIILLQPLEEIDTLPSTLLFGPMDFPAEPLPAEYSIPEFSAESLSSGIQASPSPSPDLAHLETFREYLFYLFQQDIESGVYSQEGRTRRKLWFGIQNHRSACQILTQVGFTNFVTTNDEEFFELPNGTRLSMSHILISEMRWDMTTFRRKSRLYSSCAQYAISHCWSSDLLPLSSPPPIKGTREWRDWNERRYFLKIWKRIVAMFSPEGYASFAKPPIASGHIKETFAAELTESNLAKFSKIKGFLVPRGVDTINSWF</sequence>
<evidence type="ECO:0000256" key="1">
    <source>
        <dbReference type="SAM" id="SignalP"/>
    </source>
</evidence>
<dbReference type="Proteomes" id="UP000799118">
    <property type="component" value="Unassembled WGS sequence"/>
</dbReference>
<protein>
    <submittedName>
        <fullName evidence="2">Uncharacterized protein</fullName>
    </submittedName>
</protein>
<gene>
    <name evidence="2" type="ORF">BT96DRAFT_985756</name>
</gene>
<feature type="chain" id="PRO_5025685559" evidence="1">
    <location>
        <begin position="31"/>
        <end position="454"/>
    </location>
</feature>
<proteinExistence type="predicted"/>
<dbReference type="AlphaFoldDB" id="A0A6A4ICU0"/>